<reference evidence="1" key="1">
    <citation type="submission" date="2022-09" db="EMBL/GenBank/DDBJ databases">
        <title>Aureispira anguillicida sp. nov., isolated from Leptocephalus of Japanese eel Anguilla japonica.</title>
        <authorList>
            <person name="Yuasa K."/>
            <person name="Mekata T."/>
            <person name="Ikunari K."/>
        </authorList>
    </citation>
    <scope>NUCLEOTIDE SEQUENCE</scope>
    <source>
        <strain evidence="1">EL160426</strain>
    </source>
</reference>
<name>A0A916DSK6_9BACT</name>
<protein>
    <submittedName>
        <fullName evidence="1">Uncharacterized protein</fullName>
    </submittedName>
</protein>
<gene>
    <name evidence="1" type="ORF">AsAng_0026610</name>
</gene>
<keyword evidence="2" id="KW-1185">Reference proteome</keyword>
<evidence type="ECO:0000313" key="1">
    <source>
        <dbReference type="EMBL" id="BDS11946.1"/>
    </source>
</evidence>
<dbReference type="KEGG" id="aup:AsAng_0026610"/>
<dbReference type="AlphaFoldDB" id="A0A916DSK6"/>
<dbReference type="EMBL" id="AP026867">
    <property type="protein sequence ID" value="BDS11946.1"/>
    <property type="molecule type" value="Genomic_DNA"/>
</dbReference>
<dbReference type="RefSeq" id="WP_264793077.1">
    <property type="nucleotide sequence ID" value="NZ_AP026867.1"/>
</dbReference>
<dbReference type="Proteomes" id="UP001060919">
    <property type="component" value="Chromosome"/>
</dbReference>
<organism evidence="1 2">
    <name type="scientific">Aureispira anguillae</name>
    <dbReference type="NCBI Taxonomy" id="2864201"/>
    <lineage>
        <taxon>Bacteria</taxon>
        <taxon>Pseudomonadati</taxon>
        <taxon>Bacteroidota</taxon>
        <taxon>Saprospiria</taxon>
        <taxon>Saprospirales</taxon>
        <taxon>Saprospiraceae</taxon>
        <taxon>Aureispira</taxon>
    </lineage>
</organism>
<sequence length="252" mass="29245">MTKQIIILLLFIVNASWAQKVSINNDIVLNEFATLPYLIPVGITKANVLVELDEKVDTIGVELDSLHRIIKIEHFDLKCKIVYKLNSIIKYYEVPFPNYFLSSCHSFITKYQLGKDGYIISSTTKCYTEDTSRKNKVIELSYETVKAKNSLITSVTMVAPVQENQDSYQLIAYDKVINLMYFNYSTNSYRLIYSIDKVRNKYNFNLKSRFSRARINCIYYNYNIDKNFAGLFQTALYNVSGDRIGKLSIIKR</sequence>
<proteinExistence type="predicted"/>
<accession>A0A916DSK6</accession>
<evidence type="ECO:0000313" key="2">
    <source>
        <dbReference type="Proteomes" id="UP001060919"/>
    </source>
</evidence>